<feature type="region of interest" description="Disordered" evidence="1">
    <location>
        <begin position="865"/>
        <end position="898"/>
    </location>
</feature>
<organism evidence="2 3">
    <name type="scientific">Prorocentrum cordatum</name>
    <dbReference type="NCBI Taxonomy" id="2364126"/>
    <lineage>
        <taxon>Eukaryota</taxon>
        <taxon>Sar</taxon>
        <taxon>Alveolata</taxon>
        <taxon>Dinophyceae</taxon>
        <taxon>Prorocentrales</taxon>
        <taxon>Prorocentraceae</taxon>
        <taxon>Prorocentrum</taxon>
    </lineage>
</organism>
<sequence length="1297" mass="141059">MPAQRKALKKFGKKKKSVVATPASPAAPAALDSLFADQPAKKTKYTAPERVGKGQSVASSSCTKEPHPAAPCGKTAPVGKPLDARGMFQIFKKVAEAIPGTLVDGKLPETKDAKTFLQKFRQHLQIDFSEMQALGHAGLEWAIRQMEGLPVDEDTGIVERQVLAAIGNVKPTAQDASQQPATPVGGEVAATPVGGEVVIAKLDADDNASVKSGSGAGGVERAVLNSVTCPAAWATFSRAAKNRKKWPVQLAPEIKSDKQSLFELWLSCNRDLDKLAEVVIEKRIEKETENDSEWQYRKRRDIMPMYGDCAEKVDKVLNGCTWVPDEALPDDPEERWHRARVKVAHSRRERTVEAFSAKGTASVDDAVAQHLTGEGGALGGGLSAEMTKFLVDAGRAEGTKVSRAKPREAADPAAAQTVEEDPLDSLKSMMPQLLQQASKSREYSASVVHHEHGQTMASSMRSHSNTMENLYAQCAQKVKNATLQRTDSALLDNCRQKLSWLTANKPLAAKMQSEVMGKQPKANPAAKSKARAKATPRARFDESVDDPFAHAVLERVGRGQLWWHDAVDMAAAAEASGATGPGVEWMASLAKRDPSNADRDMDRRVWVPLREPGKKKMKLTEIFVLPPSRLIKYIWERGPERFGDAVLGKDGKAGFQRFWDVVTEWEPYRDHAVLKDLDPAMRCKMIPLLLFVDGYDVHRRSEYYAWLCGYMACFAGAKADLKARRESNFFTRSWQHTLICDRCGAQNVNHVKSDPAMWFTNFSDNAPHRDTMVKHHEYMAEVSARPGAASPLSQIPGWRIELNMFDDAHNLFLGTCRDILPSALVDLIQEGLLGPGRPDDLLLDLWERVFTWLAKIVSEQFVRPEPPELPEGPPAVRSDATRVAGRGRASESTRCTGSGRSQGVMGRCFHHHYHRLASRGLVAGVAGLLGAAAASAAVSWQASARYSETHVPVYSASGEIRGMWVLHAGLACEVGRGAAAPPRSAPEAVRLGLGGCWALCEAQAGCEGVARAHGSSQGECGLRWRVDTERCAENASRDFWHLVRRGRGAGAQHDLLDGLPAEPRRHGRPRPPGDPAWGPTVRPGVPDLPDVVFDDSEDAGAAAAEAAGEIEWNLHPGVLCKPSDESLDRELDGSVMQCREACLEEPRCEAMQTLRGRMFGKCRLLGGLDMKMCTHEPGFDLWQQVGKGQGNIWEFRPVDGGKGRECQGEGAESGNGSSGFKLYAGCTAPLESGGREGLRVQRGKSVTNSATLASPLPFRASWEALVATAGFASKLWSERILGEDGGVVGIHCPSVAR</sequence>
<dbReference type="Proteomes" id="UP001189429">
    <property type="component" value="Unassembled WGS sequence"/>
</dbReference>
<feature type="region of interest" description="Disordered" evidence="1">
    <location>
        <begin position="1051"/>
        <end position="1083"/>
    </location>
</feature>
<name>A0ABN9YAA7_9DINO</name>
<proteinExistence type="predicted"/>
<feature type="region of interest" description="Disordered" evidence="1">
    <location>
        <begin position="398"/>
        <end position="424"/>
    </location>
</feature>
<reference evidence="2" key="1">
    <citation type="submission" date="2023-10" db="EMBL/GenBank/DDBJ databases">
        <authorList>
            <person name="Chen Y."/>
            <person name="Shah S."/>
            <person name="Dougan E. K."/>
            <person name="Thang M."/>
            <person name="Chan C."/>
        </authorList>
    </citation>
    <scope>NUCLEOTIDE SEQUENCE [LARGE SCALE GENOMIC DNA]</scope>
</reference>
<feature type="region of interest" description="Disordered" evidence="1">
    <location>
        <begin position="514"/>
        <end position="538"/>
    </location>
</feature>
<evidence type="ECO:0000313" key="2">
    <source>
        <dbReference type="EMBL" id="CAK0909661.1"/>
    </source>
</evidence>
<feature type="compositionally biased region" description="Basic and acidic residues" evidence="1">
    <location>
        <begin position="398"/>
        <end position="410"/>
    </location>
</feature>
<gene>
    <name evidence="2" type="ORF">PCOR1329_LOCUS84016</name>
</gene>
<dbReference type="EMBL" id="CAUYUJ010022237">
    <property type="protein sequence ID" value="CAK0909661.1"/>
    <property type="molecule type" value="Genomic_DNA"/>
</dbReference>
<feature type="region of interest" description="Disordered" evidence="1">
    <location>
        <begin position="1"/>
        <end position="23"/>
    </location>
</feature>
<evidence type="ECO:0000313" key="3">
    <source>
        <dbReference type="Proteomes" id="UP001189429"/>
    </source>
</evidence>
<evidence type="ECO:0008006" key="4">
    <source>
        <dbReference type="Google" id="ProtNLM"/>
    </source>
</evidence>
<evidence type="ECO:0000256" key="1">
    <source>
        <dbReference type="SAM" id="MobiDB-lite"/>
    </source>
</evidence>
<protein>
    <recommendedName>
        <fullName evidence="4">Thiol oxidase</fullName>
    </recommendedName>
</protein>
<keyword evidence="3" id="KW-1185">Reference proteome</keyword>
<accession>A0ABN9YAA7</accession>
<comment type="caution">
    <text evidence="2">The sequence shown here is derived from an EMBL/GenBank/DDBJ whole genome shotgun (WGS) entry which is preliminary data.</text>
</comment>
<feature type="compositionally biased region" description="Basic residues" evidence="1">
    <location>
        <begin position="1"/>
        <end position="17"/>
    </location>
</feature>
<feature type="region of interest" description="Disordered" evidence="1">
    <location>
        <begin position="42"/>
        <end position="78"/>
    </location>
</feature>